<sequence>MKPLLIALFLLLPHAALAQVPMVGAFTAEATCAATPSIREPDRNPGNIATQAGRTYELIGRNAVPGSHYLILIPEAEPERRWVAYGCGRVEEDGSTGPVQASAREREPALPAKTRHDDYVLAVSWQPAFCETRRRVSECRGGGRDDGGFTLHGLWPQPRGRQYCGVPARIVAVDEEGDWRNLPQVEISPRVRAELAAAMPGVASSLDRHQWWKHGTCFDGEAEDYFALSVRLLSELNESAVRELFEAAIGSELSAREIRAVFDRAFGRGAGERVLVDCAEIDGRRLVRELRIALAGRPGEALAAMIRAGEPAARGCRGGEVDPGGFERG</sequence>
<organism evidence="4 5">
    <name type="scientific">Aureimonas populi</name>
    <dbReference type="NCBI Taxonomy" id="1701758"/>
    <lineage>
        <taxon>Bacteria</taxon>
        <taxon>Pseudomonadati</taxon>
        <taxon>Pseudomonadota</taxon>
        <taxon>Alphaproteobacteria</taxon>
        <taxon>Hyphomicrobiales</taxon>
        <taxon>Aurantimonadaceae</taxon>
        <taxon>Aureimonas</taxon>
    </lineage>
</organism>
<dbReference type="PANTHER" id="PTHR11240">
    <property type="entry name" value="RIBONUCLEASE T2"/>
    <property type="match status" value="1"/>
</dbReference>
<gene>
    <name evidence="4" type="ORF">ACFSKQ_07925</name>
</gene>
<dbReference type="Gene3D" id="3.90.730.10">
    <property type="entry name" value="Ribonuclease T2-like"/>
    <property type="match status" value="1"/>
</dbReference>
<dbReference type="Pfam" id="PF00445">
    <property type="entry name" value="Ribonuclease_T2"/>
    <property type="match status" value="1"/>
</dbReference>
<comment type="caution">
    <text evidence="4">The sequence shown here is derived from an EMBL/GenBank/DDBJ whole genome shotgun (WGS) entry which is preliminary data.</text>
</comment>
<evidence type="ECO:0000256" key="2">
    <source>
        <dbReference type="RuleBase" id="RU004328"/>
    </source>
</evidence>
<keyword evidence="3" id="KW-0732">Signal</keyword>
<dbReference type="InterPro" id="IPR036430">
    <property type="entry name" value="RNase_T2-like_sf"/>
</dbReference>
<dbReference type="PANTHER" id="PTHR11240:SF22">
    <property type="entry name" value="RIBONUCLEASE T2"/>
    <property type="match status" value="1"/>
</dbReference>
<evidence type="ECO:0000256" key="3">
    <source>
        <dbReference type="SAM" id="SignalP"/>
    </source>
</evidence>
<dbReference type="PROSITE" id="PS00530">
    <property type="entry name" value="RNASE_T2_1"/>
    <property type="match status" value="1"/>
</dbReference>
<dbReference type="Proteomes" id="UP001597371">
    <property type="component" value="Unassembled WGS sequence"/>
</dbReference>
<dbReference type="InterPro" id="IPR033130">
    <property type="entry name" value="RNase_T2_His_AS_2"/>
</dbReference>
<reference evidence="5" key="1">
    <citation type="journal article" date="2019" name="Int. J. Syst. Evol. Microbiol.">
        <title>The Global Catalogue of Microorganisms (GCM) 10K type strain sequencing project: providing services to taxonomists for standard genome sequencing and annotation.</title>
        <authorList>
            <consortium name="The Broad Institute Genomics Platform"/>
            <consortium name="The Broad Institute Genome Sequencing Center for Infectious Disease"/>
            <person name="Wu L."/>
            <person name="Ma J."/>
        </authorList>
    </citation>
    <scope>NUCLEOTIDE SEQUENCE [LARGE SCALE GENOMIC DNA]</scope>
    <source>
        <strain evidence="5">ZS-35-S2</strain>
    </source>
</reference>
<evidence type="ECO:0000256" key="1">
    <source>
        <dbReference type="ARBA" id="ARBA00007469"/>
    </source>
</evidence>
<protein>
    <submittedName>
        <fullName evidence="4">Ribonuclease</fullName>
    </submittedName>
</protein>
<accession>A0ABW5CN14</accession>
<dbReference type="InterPro" id="IPR001568">
    <property type="entry name" value="RNase_T2-like"/>
</dbReference>
<dbReference type="EMBL" id="JBHUIJ010000008">
    <property type="protein sequence ID" value="MFD2237392.1"/>
    <property type="molecule type" value="Genomic_DNA"/>
</dbReference>
<comment type="similarity">
    <text evidence="1 2">Belongs to the RNase T2 family.</text>
</comment>
<name>A0ABW5CN14_9HYPH</name>
<feature type="signal peptide" evidence="3">
    <location>
        <begin position="1"/>
        <end position="18"/>
    </location>
</feature>
<evidence type="ECO:0000313" key="5">
    <source>
        <dbReference type="Proteomes" id="UP001597371"/>
    </source>
</evidence>
<evidence type="ECO:0000313" key="4">
    <source>
        <dbReference type="EMBL" id="MFD2237392.1"/>
    </source>
</evidence>
<proteinExistence type="inferred from homology"/>
<dbReference type="PROSITE" id="PS00531">
    <property type="entry name" value="RNASE_T2_2"/>
    <property type="match status" value="1"/>
</dbReference>
<keyword evidence="5" id="KW-1185">Reference proteome</keyword>
<dbReference type="RefSeq" id="WP_209736993.1">
    <property type="nucleotide sequence ID" value="NZ_CP072611.1"/>
</dbReference>
<feature type="chain" id="PRO_5046636999" evidence="3">
    <location>
        <begin position="19"/>
        <end position="329"/>
    </location>
</feature>
<dbReference type="SUPFAM" id="SSF55895">
    <property type="entry name" value="Ribonuclease Rh-like"/>
    <property type="match status" value="1"/>
</dbReference>
<dbReference type="InterPro" id="IPR018188">
    <property type="entry name" value="RNase_T2_His_AS_1"/>
</dbReference>